<organism evidence="1 2">
    <name type="scientific">Glomus cerebriforme</name>
    <dbReference type="NCBI Taxonomy" id="658196"/>
    <lineage>
        <taxon>Eukaryota</taxon>
        <taxon>Fungi</taxon>
        <taxon>Fungi incertae sedis</taxon>
        <taxon>Mucoromycota</taxon>
        <taxon>Glomeromycotina</taxon>
        <taxon>Glomeromycetes</taxon>
        <taxon>Glomerales</taxon>
        <taxon>Glomeraceae</taxon>
        <taxon>Glomus</taxon>
    </lineage>
</organism>
<dbReference type="AlphaFoldDB" id="A0A397SG55"/>
<dbReference type="OrthoDB" id="2342366at2759"/>
<accession>A0A397SG55</accession>
<proteinExistence type="predicted"/>
<dbReference type="Proteomes" id="UP000265703">
    <property type="component" value="Unassembled WGS sequence"/>
</dbReference>
<reference evidence="1 2" key="1">
    <citation type="submission" date="2018-06" db="EMBL/GenBank/DDBJ databases">
        <title>Comparative genomics reveals the genomic features of Rhizophagus irregularis, R. cerebriforme, R. diaphanum and Gigaspora rosea, and their symbiotic lifestyle signature.</title>
        <authorList>
            <person name="Morin E."/>
            <person name="San Clemente H."/>
            <person name="Chen E.C.H."/>
            <person name="De La Providencia I."/>
            <person name="Hainaut M."/>
            <person name="Kuo A."/>
            <person name="Kohler A."/>
            <person name="Murat C."/>
            <person name="Tang N."/>
            <person name="Roy S."/>
            <person name="Loubradou J."/>
            <person name="Henrissat B."/>
            <person name="Grigoriev I.V."/>
            <person name="Corradi N."/>
            <person name="Roux C."/>
            <person name="Martin F.M."/>
        </authorList>
    </citation>
    <scope>NUCLEOTIDE SEQUENCE [LARGE SCALE GENOMIC DNA]</scope>
    <source>
        <strain evidence="1 2">DAOM 227022</strain>
    </source>
</reference>
<sequence>YISKEYELDINNIPRSLRNVSTATIESSNTQHSGAIYTSRSLSALISTVNSSRKHKIEELDIEIQNSEKRNKNDEN</sequence>
<evidence type="ECO:0000313" key="1">
    <source>
        <dbReference type="EMBL" id="RIA85193.1"/>
    </source>
</evidence>
<name>A0A397SG55_9GLOM</name>
<evidence type="ECO:0000313" key="2">
    <source>
        <dbReference type="Proteomes" id="UP000265703"/>
    </source>
</evidence>
<comment type="caution">
    <text evidence="1">The sequence shown here is derived from an EMBL/GenBank/DDBJ whole genome shotgun (WGS) entry which is preliminary data.</text>
</comment>
<gene>
    <name evidence="1" type="ORF">C1645_782417</name>
</gene>
<dbReference type="EMBL" id="QKYT01000441">
    <property type="protein sequence ID" value="RIA85193.1"/>
    <property type="molecule type" value="Genomic_DNA"/>
</dbReference>
<feature type="non-terminal residue" evidence="1">
    <location>
        <position position="1"/>
    </location>
</feature>
<protein>
    <submittedName>
        <fullName evidence="1">Uncharacterized protein</fullName>
    </submittedName>
</protein>
<keyword evidence="2" id="KW-1185">Reference proteome</keyword>